<accession>A0A382RJH1</accession>
<organism evidence="1">
    <name type="scientific">marine metagenome</name>
    <dbReference type="NCBI Taxonomy" id="408172"/>
    <lineage>
        <taxon>unclassified sequences</taxon>
        <taxon>metagenomes</taxon>
        <taxon>ecological metagenomes</taxon>
    </lineage>
</organism>
<evidence type="ECO:0000313" key="1">
    <source>
        <dbReference type="EMBL" id="SVC97382.1"/>
    </source>
</evidence>
<evidence type="ECO:0008006" key="2">
    <source>
        <dbReference type="Google" id="ProtNLM"/>
    </source>
</evidence>
<feature type="non-terminal residue" evidence="1">
    <location>
        <position position="233"/>
    </location>
</feature>
<protein>
    <recommendedName>
        <fullName evidence="2">ROK family protein</fullName>
    </recommendedName>
</protein>
<dbReference type="AlphaFoldDB" id="A0A382RJH1"/>
<sequence>MRGERSNYPRSVMRETALLPEPKFLPELHPAYRPAILANQAFEQAARETGLSADVGIALEQADGSVFHHRTVIFPADHGLAGNNFRHVERNVKCLLWQRGGWKIHLSGADDLVPRLQEYYRTNTFGQFDNTVIGVKNNGHPIEVTACAELPAEHSEARLIGRNLNGCRIGFDLGGSDRKAAAVIDGEVKFSEEIAWDPYFEPDPNYHYEGIMDSLRRAAEHLPRVDAIGGSAA</sequence>
<proteinExistence type="predicted"/>
<dbReference type="EMBL" id="UINC01121904">
    <property type="protein sequence ID" value="SVC97382.1"/>
    <property type="molecule type" value="Genomic_DNA"/>
</dbReference>
<reference evidence="1" key="1">
    <citation type="submission" date="2018-05" db="EMBL/GenBank/DDBJ databases">
        <authorList>
            <person name="Lanie J.A."/>
            <person name="Ng W.-L."/>
            <person name="Kazmierczak K.M."/>
            <person name="Andrzejewski T.M."/>
            <person name="Davidsen T.M."/>
            <person name="Wayne K.J."/>
            <person name="Tettelin H."/>
            <person name="Glass J.I."/>
            <person name="Rusch D."/>
            <person name="Podicherti R."/>
            <person name="Tsui H.-C.T."/>
            <person name="Winkler M.E."/>
        </authorList>
    </citation>
    <scope>NUCLEOTIDE SEQUENCE</scope>
</reference>
<name>A0A382RJH1_9ZZZZ</name>
<gene>
    <name evidence="1" type="ORF">METZ01_LOCUS350236</name>
</gene>